<comment type="cofactor">
    <cofactor evidence="1">
        <name>Ca(2+)</name>
        <dbReference type="ChEBI" id="CHEBI:29108"/>
    </cofactor>
</comment>
<evidence type="ECO:0000256" key="4">
    <source>
        <dbReference type="ARBA" id="ARBA00022801"/>
    </source>
</evidence>
<dbReference type="InterPro" id="IPR050749">
    <property type="entry name" value="Glycosyl_Hydrolase_47"/>
</dbReference>
<dbReference type="PANTHER" id="PTHR11742:SF103">
    <property type="entry name" value="ENDOPLASMIC RETICULUM MANNOSIDASE MNL2-RELATED"/>
    <property type="match status" value="1"/>
</dbReference>
<dbReference type="InterPro" id="IPR001382">
    <property type="entry name" value="Glyco_hydro_47"/>
</dbReference>
<evidence type="ECO:0000313" key="7">
    <source>
        <dbReference type="Proteomes" id="UP001220256"/>
    </source>
</evidence>
<dbReference type="SUPFAM" id="SSF48225">
    <property type="entry name" value="Seven-hairpin glycosidases"/>
    <property type="match status" value="1"/>
</dbReference>
<reference evidence="6 7" key="1">
    <citation type="journal article" date="2023" name="IMA Fungus">
        <title>Comparative genomic study of the Penicillium genus elucidates a diverse pangenome and 15 lateral gene transfer events.</title>
        <authorList>
            <person name="Petersen C."/>
            <person name="Sorensen T."/>
            <person name="Nielsen M.R."/>
            <person name="Sondergaard T.E."/>
            <person name="Sorensen J.L."/>
            <person name="Fitzpatrick D.A."/>
            <person name="Frisvad J.C."/>
            <person name="Nielsen K.L."/>
        </authorList>
    </citation>
    <scope>NUCLEOTIDE SEQUENCE [LARGE SCALE GENOMIC DNA]</scope>
    <source>
        <strain evidence="6 7">IBT 3361</strain>
    </source>
</reference>
<protein>
    <submittedName>
        <fullName evidence="6">CAZyme family GH47</fullName>
    </submittedName>
</protein>
<accession>A0ABQ8W560</accession>
<comment type="caution">
    <text evidence="6">The sequence shown here is derived from an EMBL/GenBank/DDBJ whole genome shotgun (WGS) entry which is preliminary data.</text>
</comment>
<proteinExistence type="inferred from homology"/>
<dbReference type="EMBL" id="JAPVEB010000010">
    <property type="protein sequence ID" value="KAJ5255315.1"/>
    <property type="molecule type" value="Genomic_DNA"/>
</dbReference>
<evidence type="ECO:0000256" key="1">
    <source>
        <dbReference type="ARBA" id="ARBA00001913"/>
    </source>
</evidence>
<gene>
    <name evidence="6" type="ORF">N7505_010466</name>
</gene>
<dbReference type="InterPro" id="IPR036026">
    <property type="entry name" value="Seven-hairpin_glycosidases"/>
</dbReference>
<keyword evidence="4" id="KW-0378">Hydrolase</keyword>
<organism evidence="6 7">
    <name type="scientific">Penicillium chrysogenum</name>
    <name type="common">Penicillium notatum</name>
    <dbReference type="NCBI Taxonomy" id="5076"/>
    <lineage>
        <taxon>Eukaryota</taxon>
        <taxon>Fungi</taxon>
        <taxon>Dikarya</taxon>
        <taxon>Ascomycota</taxon>
        <taxon>Pezizomycotina</taxon>
        <taxon>Eurotiomycetes</taxon>
        <taxon>Eurotiomycetidae</taxon>
        <taxon>Eurotiales</taxon>
        <taxon>Aspergillaceae</taxon>
        <taxon>Penicillium</taxon>
        <taxon>Penicillium chrysogenum species complex</taxon>
    </lineage>
</organism>
<evidence type="ECO:0000256" key="2">
    <source>
        <dbReference type="ARBA" id="ARBA00004922"/>
    </source>
</evidence>
<dbReference type="Gene3D" id="1.50.10.10">
    <property type="match status" value="1"/>
</dbReference>
<evidence type="ECO:0000256" key="3">
    <source>
        <dbReference type="ARBA" id="ARBA00007658"/>
    </source>
</evidence>
<comment type="similarity">
    <text evidence="3">Belongs to the glycosyl hydrolase 47 family.</text>
</comment>
<sequence length="205" mass="23186">MKPEGKDVLISGTARVVTADNGNQQMHPEPQIQYRSCFAEIAHKLIDGCIWVHPVIPLGIMPESFDVVPCASQKSCPWSEWHWKQEVWKSANRLEPEPNLNLSVDTFIRDHRLPKGFTGIPDTAYNLRPEAIESIFTLYRAKNGNAAIGDVTDEGGEMTLKDSMDGMLMSQTLKYFYLMFISPDLISLYEFVFNTGGHPLKRPNE</sequence>
<name>A0ABQ8W560_PENCH</name>
<dbReference type="Proteomes" id="UP001220256">
    <property type="component" value="Unassembled WGS sequence"/>
</dbReference>
<evidence type="ECO:0000256" key="5">
    <source>
        <dbReference type="ARBA" id="ARBA00023157"/>
    </source>
</evidence>
<dbReference type="Pfam" id="PF01532">
    <property type="entry name" value="Glyco_hydro_47"/>
    <property type="match status" value="1"/>
</dbReference>
<keyword evidence="5" id="KW-1015">Disulfide bond</keyword>
<keyword evidence="7" id="KW-1185">Reference proteome</keyword>
<comment type="pathway">
    <text evidence="2">Protein modification; protein glycosylation.</text>
</comment>
<dbReference type="PANTHER" id="PTHR11742">
    <property type="entry name" value="MANNOSYL-OLIGOSACCHARIDE ALPHA-1,2-MANNOSIDASE-RELATED"/>
    <property type="match status" value="1"/>
</dbReference>
<evidence type="ECO:0000313" key="6">
    <source>
        <dbReference type="EMBL" id="KAJ5255315.1"/>
    </source>
</evidence>
<dbReference type="InterPro" id="IPR012341">
    <property type="entry name" value="6hp_glycosidase-like_sf"/>
</dbReference>